<dbReference type="HOGENOM" id="CLU_1134431_0_0_1"/>
<sequence length="245" mass="28364">MSDPKQKSDDLPEQVEQPEQGGGNDGQEEDVQMAEVSEQELERVRTLLHRDWMYSFTPERVRRYHLNRSDYLNEEIRHSQRAIRNALLGYKHASNSRKTCRTDLLDTTWILENLELVGRQLPRESSSQGNPNQESVQELHRQICQLFEDDALAVCERGHNQEVALDLASQVIATHMRTIREFQEEYFKVTGKKHELKKLEDNAYGVLLTPSPKRMPKNFQRRRSDGDDDDDGPGNWGNLNPVAPV</sequence>
<name>O45367_CAEEL</name>
<accession>O45367</accession>
<protein>
    <submittedName>
        <fullName evidence="2">Non-structural maintenance of chromosomes element 4</fullName>
    </submittedName>
</protein>
<feature type="region of interest" description="Disordered" evidence="1">
    <location>
        <begin position="207"/>
        <end position="245"/>
    </location>
</feature>
<feature type="compositionally biased region" description="Basic and acidic residues" evidence="1">
    <location>
        <begin position="1"/>
        <end position="10"/>
    </location>
</feature>
<dbReference type="InParanoid" id="O45367"/>
<dbReference type="AGR" id="WB:WBGene00008825"/>
<dbReference type="GeneID" id="180077"/>
<dbReference type="PIR" id="T20931">
    <property type="entry name" value="T20931"/>
</dbReference>
<dbReference type="PIR" id="D89351">
    <property type="entry name" value="D89351"/>
</dbReference>
<proteinExistence type="evidence at protein level"/>
<evidence type="ECO:0000313" key="2">
    <source>
        <dbReference type="EMBL" id="CAB05487.2"/>
    </source>
</evidence>
<keyword evidence="5" id="KW-1267">Proteomics identification</keyword>
<keyword evidence="3" id="KW-1185">Reference proteome</keyword>
<dbReference type="Bgee" id="WBGene00008825">
    <property type="expression patterns" value="Expressed in germ line (C elegans) and 4 other cell types or tissues"/>
</dbReference>
<feature type="region of interest" description="Disordered" evidence="1">
    <location>
        <begin position="1"/>
        <end position="38"/>
    </location>
</feature>
<dbReference type="KEGG" id="cel:CELE_F14H3.6"/>
<evidence type="ECO:0000313" key="3">
    <source>
        <dbReference type="Proteomes" id="UP000001940"/>
    </source>
</evidence>
<dbReference type="PeptideAtlas" id="O45367"/>
<dbReference type="Proteomes" id="UP000001940">
    <property type="component" value="Chromosome V"/>
</dbReference>
<evidence type="ECO:0000313" key="4">
    <source>
        <dbReference type="WormBase" id="F14H3.6"/>
    </source>
</evidence>
<dbReference type="EMBL" id="BX284605">
    <property type="protein sequence ID" value="CAB05487.2"/>
    <property type="molecule type" value="Genomic_DNA"/>
</dbReference>
<dbReference type="PaxDb" id="6239-F14H3.6"/>
<reference evidence="2 3" key="1">
    <citation type="journal article" date="1998" name="Science">
        <title>Genome sequence of the nematode C. elegans: a platform for investigating biology.</title>
        <authorList>
            <consortium name="The C. elegans sequencing consortium"/>
            <person name="Sulson J.E."/>
            <person name="Waterston R."/>
        </authorList>
    </citation>
    <scope>NUCLEOTIDE SEQUENCE [LARGE SCALE GENOMIC DNA]</scope>
    <source>
        <strain evidence="2 3">Bristol N2</strain>
    </source>
</reference>
<dbReference type="UCSC" id="F14H3.6">
    <property type="organism name" value="c. elegans"/>
</dbReference>
<dbReference type="AlphaFoldDB" id="O45367"/>
<dbReference type="STRING" id="6239.F14H3.6.1"/>
<dbReference type="CTD" id="180077"/>
<organism evidence="2 3">
    <name type="scientific">Caenorhabditis elegans</name>
    <dbReference type="NCBI Taxonomy" id="6239"/>
    <lineage>
        <taxon>Eukaryota</taxon>
        <taxon>Metazoa</taxon>
        <taxon>Ecdysozoa</taxon>
        <taxon>Nematoda</taxon>
        <taxon>Chromadorea</taxon>
        <taxon>Rhabditida</taxon>
        <taxon>Rhabditina</taxon>
        <taxon>Rhabditomorpha</taxon>
        <taxon>Rhabditoidea</taxon>
        <taxon>Rhabditidae</taxon>
        <taxon>Peloderinae</taxon>
        <taxon>Caenorhabditis</taxon>
    </lineage>
</organism>
<evidence type="ECO:0000256" key="1">
    <source>
        <dbReference type="SAM" id="MobiDB-lite"/>
    </source>
</evidence>
<dbReference type="RefSeq" id="NP_507040.1">
    <property type="nucleotide sequence ID" value="NM_074639.3"/>
</dbReference>
<evidence type="ECO:0007829" key="5">
    <source>
        <dbReference type="PeptideAtlas" id="O45367"/>
    </source>
</evidence>
<gene>
    <name evidence="2" type="ORF">CELE_F14H3.6</name>
    <name evidence="2 4" type="ORF">F14H3.6</name>
</gene>
<dbReference type="WormBase" id="F14H3.6">
    <property type="protein sequence ID" value="CE23652"/>
    <property type="gene ID" value="WBGene00008825"/>
</dbReference>